<dbReference type="RefSeq" id="WP_027446779.1">
    <property type="nucleotide sequence ID" value="NZ_AULJ01000040.1"/>
</dbReference>
<gene>
    <name evidence="3" type="ORF">N783_09730</name>
</gene>
<dbReference type="Gene3D" id="1.25.40.10">
    <property type="entry name" value="Tetratricopeptide repeat domain"/>
    <property type="match status" value="1"/>
</dbReference>
<dbReference type="InterPro" id="IPR011990">
    <property type="entry name" value="TPR-like_helical_dom_sf"/>
</dbReference>
<comment type="caution">
    <text evidence="3">The sequence shown here is derived from an EMBL/GenBank/DDBJ whole genome shotgun (WGS) entry which is preliminary data.</text>
</comment>
<dbReference type="PROSITE" id="PS50005">
    <property type="entry name" value="TPR"/>
    <property type="match status" value="1"/>
</dbReference>
<name>A0A0A5G8I1_9BACI</name>
<feature type="domain" description="Tetratrico peptide repeat group 5" evidence="2">
    <location>
        <begin position="36"/>
        <end position="156"/>
    </location>
</feature>
<proteinExistence type="predicted"/>
<keyword evidence="1" id="KW-0802">TPR repeat</keyword>
<evidence type="ECO:0000256" key="1">
    <source>
        <dbReference type="PROSITE-ProRule" id="PRU00339"/>
    </source>
</evidence>
<dbReference type="SMART" id="SM00028">
    <property type="entry name" value="TPR"/>
    <property type="match status" value="2"/>
</dbReference>
<keyword evidence="4" id="KW-1185">Reference proteome</keyword>
<evidence type="ECO:0000313" key="4">
    <source>
        <dbReference type="Proteomes" id="UP000030403"/>
    </source>
</evidence>
<dbReference type="AlphaFoldDB" id="A0A0A5G8I1"/>
<reference evidence="3 4" key="1">
    <citation type="submission" date="2013-08" db="EMBL/GenBank/DDBJ databases">
        <authorList>
            <person name="Huang J."/>
            <person name="Wang G."/>
        </authorList>
    </citation>
    <scope>NUCLEOTIDE SEQUENCE [LARGE SCALE GENOMIC DNA]</scope>
    <source>
        <strain evidence="3 4">BH030004</strain>
    </source>
</reference>
<sequence length="162" mass="18563">MSNLLKDAQSLLKEQQFQKAETLLQSILKDDAQNGSALFTLACKYDATGEEKMAVIYYNRALEHSLSQEEHKKAFIQLGSTYRTLGDYQKAKDTLEKGKEAFPEEHVFDVFYAMVLHNINQHEEAVQLLLKKVVQTSADKGILSYQKALEFYADHLNEIWEA</sequence>
<evidence type="ECO:0000313" key="3">
    <source>
        <dbReference type="EMBL" id="KGX87425.1"/>
    </source>
</evidence>
<organism evidence="3 4">
    <name type="scientific">Pontibacillus marinus BH030004 = DSM 16465</name>
    <dbReference type="NCBI Taxonomy" id="1385511"/>
    <lineage>
        <taxon>Bacteria</taxon>
        <taxon>Bacillati</taxon>
        <taxon>Bacillota</taxon>
        <taxon>Bacilli</taxon>
        <taxon>Bacillales</taxon>
        <taxon>Bacillaceae</taxon>
        <taxon>Pontibacillus</taxon>
    </lineage>
</organism>
<dbReference type="InterPro" id="IPR019734">
    <property type="entry name" value="TPR_rpt"/>
</dbReference>
<feature type="repeat" description="TPR" evidence="1">
    <location>
        <begin position="72"/>
        <end position="105"/>
    </location>
</feature>
<dbReference type="STRING" id="1385511.GCA_000425225_03157"/>
<dbReference type="OrthoDB" id="193829at2"/>
<dbReference type="eggNOG" id="COG0457">
    <property type="taxonomic scope" value="Bacteria"/>
</dbReference>
<accession>A0A0A5G8I1</accession>
<protein>
    <recommendedName>
        <fullName evidence="2">Tetratrico peptide repeat group 5 domain-containing protein</fullName>
    </recommendedName>
</protein>
<dbReference type="EMBL" id="AVPF01000024">
    <property type="protein sequence ID" value="KGX87425.1"/>
    <property type="molecule type" value="Genomic_DNA"/>
</dbReference>
<dbReference type="SUPFAM" id="SSF48452">
    <property type="entry name" value="TPR-like"/>
    <property type="match status" value="1"/>
</dbReference>
<dbReference type="Pfam" id="PF12688">
    <property type="entry name" value="TPR_5"/>
    <property type="match status" value="1"/>
</dbReference>
<dbReference type="Proteomes" id="UP000030403">
    <property type="component" value="Unassembled WGS sequence"/>
</dbReference>
<evidence type="ECO:0000259" key="2">
    <source>
        <dbReference type="Pfam" id="PF12688"/>
    </source>
</evidence>
<dbReference type="InterPro" id="IPR041656">
    <property type="entry name" value="TPR_5"/>
</dbReference>